<evidence type="ECO:0000256" key="5">
    <source>
        <dbReference type="ARBA" id="ARBA00023136"/>
    </source>
</evidence>
<sequence>MNIWSMTLKEILVTIRNKRAFIFMLAFPIILILILGTALSNNFENTSSIGKIHILYYEEQANSYTKPFHDFMAAVKKSDLSFEKTTKDAGKQAIAKAKADGYIELSNKGIDLYVNNTSGISASVIQGLLKGFSDQYNLISEVIKVNPQQAKQLMASSSPTQHIKYITLNPGKKPNSMDYYAVVISTMITLFGALSTVALVHGENIQRTADRLLLAPIHRYEIFIGKMLGSLFVNGICVLLLVGFSKYVLHTNWGNHLWIVILILLSSVLLATSLGLMLSYILQNSASARTIIMIFANTSALLGGSWFAIPTPGWINFLSPLTWENEAVLKVIYANDFTATIPTFTYNLGFSVLCLLIAIFSLRRREGL</sequence>
<dbReference type="Pfam" id="PF12698">
    <property type="entry name" value="ABC2_membrane_3"/>
    <property type="match status" value="1"/>
</dbReference>
<feature type="transmembrane region" description="Helical" evidence="6">
    <location>
        <begin position="20"/>
        <end position="39"/>
    </location>
</feature>
<keyword evidence="3 6" id="KW-0812">Transmembrane</keyword>
<feature type="transmembrane region" description="Helical" evidence="6">
    <location>
        <begin position="256"/>
        <end position="278"/>
    </location>
</feature>
<keyword evidence="4 6" id="KW-1133">Transmembrane helix</keyword>
<keyword evidence="5 6" id="KW-0472">Membrane</keyword>
<reference evidence="8 9" key="1">
    <citation type="submission" date="2016-11" db="EMBL/GenBank/DDBJ databases">
        <authorList>
            <person name="Jaros S."/>
            <person name="Januszkiewicz K."/>
            <person name="Wedrychowicz H."/>
        </authorList>
    </citation>
    <scope>NUCLEOTIDE SEQUENCE [LARGE SCALE GENOMIC DNA]</scope>
    <source>
        <strain evidence="8 9">DSM 44666</strain>
    </source>
</reference>
<feature type="transmembrane region" description="Helical" evidence="6">
    <location>
        <begin position="223"/>
        <end position="244"/>
    </location>
</feature>
<dbReference type="GO" id="GO:0005886">
    <property type="term" value="C:plasma membrane"/>
    <property type="evidence" value="ECO:0007669"/>
    <property type="project" value="UniProtKB-SubCell"/>
</dbReference>
<feature type="transmembrane region" description="Helical" evidence="6">
    <location>
        <begin position="344"/>
        <end position="362"/>
    </location>
</feature>
<accession>A0A1M4X3Q7</accession>
<organism evidence="8 9">
    <name type="scientific">Seinonella peptonophila</name>
    <dbReference type="NCBI Taxonomy" id="112248"/>
    <lineage>
        <taxon>Bacteria</taxon>
        <taxon>Bacillati</taxon>
        <taxon>Bacillota</taxon>
        <taxon>Bacilli</taxon>
        <taxon>Bacillales</taxon>
        <taxon>Thermoactinomycetaceae</taxon>
        <taxon>Seinonella</taxon>
    </lineage>
</organism>
<dbReference type="PANTHER" id="PTHR30294">
    <property type="entry name" value="MEMBRANE COMPONENT OF ABC TRANSPORTER YHHJ-RELATED"/>
    <property type="match status" value="1"/>
</dbReference>
<feature type="transmembrane region" description="Helical" evidence="6">
    <location>
        <begin position="290"/>
        <end position="309"/>
    </location>
</feature>
<proteinExistence type="predicted"/>
<feature type="domain" description="ABC-2 type transporter transmembrane" evidence="7">
    <location>
        <begin position="20"/>
        <end position="360"/>
    </location>
</feature>
<evidence type="ECO:0000256" key="6">
    <source>
        <dbReference type="SAM" id="Phobius"/>
    </source>
</evidence>
<gene>
    <name evidence="8" type="ORF">SAMN05444392_104106</name>
</gene>
<name>A0A1M4X3Q7_9BACL</name>
<dbReference type="STRING" id="112248.SAMN05444392_104106"/>
<dbReference type="PANTHER" id="PTHR30294:SF48">
    <property type="entry name" value="LINEARMYCIN RESISTANCE PERMEASE PROTEIN LNRM"/>
    <property type="match status" value="1"/>
</dbReference>
<keyword evidence="9" id="KW-1185">Reference proteome</keyword>
<evidence type="ECO:0000256" key="4">
    <source>
        <dbReference type="ARBA" id="ARBA00022989"/>
    </source>
</evidence>
<evidence type="ECO:0000256" key="2">
    <source>
        <dbReference type="ARBA" id="ARBA00022475"/>
    </source>
</evidence>
<comment type="subcellular location">
    <subcellularLocation>
        <location evidence="1">Cell membrane</location>
        <topology evidence="1">Multi-pass membrane protein</topology>
    </subcellularLocation>
</comment>
<dbReference type="RefSeq" id="WP_073154500.1">
    <property type="nucleotide sequence ID" value="NZ_FQVL01000004.1"/>
</dbReference>
<dbReference type="OrthoDB" id="1864035at2"/>
<evidence type="ECO:0000313" key="8">
    <source>
        <dbReference type="EMBL" id="SHE88085.1"/>
    </source>
</evidence>
<keyword evidence="2" id="KW-1003">Cell membrane</keyword>
<feature type="transmembrane region" description="Helical" evidence="6">
    <location>
        <begin position="179"/>
        <end position="202"/>
    </location>
</feature>
<protein>
    <submittedName>
        <fullName evidence="8">ABC-2 type transport system permease protein</fullName>
    </submittedName>
</protein>
<dbReference type="InterPro" id="IPR013525">
    <property type="entry name" value="ABC2_TM"/>
</dbReference>
<evidence type="ECO:0000256" key="1">
    <source>
        <dbReference type="ARBA" id="ARBA00004651"/>
    </source>
</evidence>
<dbReference type="AlphaFoldDB" id="A0A1M4X3Q7"/>
<evidence type="ECO:0000259" key="7">
    <source>
        <dbReference type="Pfam" id="PF12698"/>
    </source>
</evidence>
<evidence type="ECO:0000313" key="9">
    <source>
        <dbReference type="Proteomes" id="UP000184476"/>
    </source>
</evidence>
<dbReference type="EMBL" id="FQVL01000004">
    <property type="protein sequence ID" value="SHE88085.1"/>
    <property type="molecule type" value="Genomic_DNA"/>
</dbReference>
<dbReference type="GO" id="GO:0140359">
    <property type="term" value="F:ABC-type transporter activity"/>
    <property type="evidence" value="ECO:0007669"/>
    <property type="project" value="InterPro"/>
</dbReference>
<evidence type="ECO:0000256" key="3">
    <source>
        <dbReference type="ARBA" id="ARBA00022692"/>
    </source>
</evidence>
<dbReference type="Proteomes" id="UP000184476">
    <property type="component" value="Unassembled WGS sequence"/>
</dbReference>
<dbReference type="InterPro" id="IPR051449">
    <property type="entry name" value="ABC-2_transporter_component"/>
</dbReference>